<accession>A0A3R5UBF5</accession>
<dbReference type="Proteomes" id="UP000286268">
    <property type="component" value="Chromosome"/>
</dbReference>
<comment type="pathway">
    <text evidence="1">Cell wall biogenesis; cell wall polysaccharide biosynthesis.</text>
</comment>
<comment type="similarity">
    <text evidence="2">Belongs to the glycosyltransferase 2 family.</text>
</comment>
<evidence type="ECO:0000256" key="1">
    <source>
        <dbReference type="ARBA" id="ARBA00004776"/>
    </source>
</evidence>
<gene>
    <name evidence="6" type="ORF">C1I91_25395</name>
</gene>
<evidence type="ECO:0000256" key="2">
    <source>
        <dbReference type="ARBA" id="ARBA00006739"/>
    </source>
</evidence>
<keyword evidence="3" id="KW-0328">Glycosyltransferase</keyword>
<keyword evidence="4" id="KW-0808">Transferase</keyword>
<keyword evidence="7" id="KW-1185">Reference proteome</keyword>
<evidence type="ECO:0000313" key="7">
    <source>
        <dbReference type="Proteomes" id="UP000286268"/>
    </source>
</evidence>
<dbReference type="EMBL" id="CP025746">
    <property type="protein sequence ID" value="QAA34699.1"/>
    <property type="molecule type" value="Genomic_DNA"/>
</dbReference>
<dbReference type="PANTHER" id="PTHR43179">
    <property type="entry name" value="RHAMNOSYLTRANSFERASE WBBL"/>
    <property type="match status" value="1"/>
</dbReference>
<sequence>MKLMDKLVSLVIINFNNKDYIERCMNSILNQTYKNLEIIFIDNNSKDGSFELFNQLYDAENIVKIHNSDNKGYSGGANQGIEVSKGEYIMLLNPDIILEEDFIYKLYCYAEKDVKIGALSGKLLKYDFKNDKKLNYIDSAGIEFYSNRKFKDRGQNEEDRGQYDSIERIFGVCGAAPFYRRSSLEDIKVKNEYFDEDFFAYKEDIDVSWRLNLAGFKCMYYPEAVAFHGRGLGGSKGGVLNFIKHRKSQSEFLRGISHRNHILLLEKNEFEKMPPMEVLKKTCRSFALIIYSLMYERFVFKYTMEAKRLIPKIREKRKIFMDNHPSIEDINHLIKK</sequence>
<dbReference type="InterPro" id="IPR001173">
    <property type="entry name" value="Glyco_trans_2-like"/>
</dbReference>
<evidence type="ECO:0000313" key="6">
    <source>
        <dbReference type="EMBL" id="QAA34699.1"/>
    </source>
</evidence>
<dbReference type="KEGG" id="cmah:C1I91_25395"/>
<dbReference type="Gene3D" id="3.90.550.10">
    <property type="entry name" value="Spore Coat Polysaccharide Biosynthesis Protein SpsA, Chain A"/>
    <property type="match status" value="1"/>
</dbReference>
<proteinExistence type="inferred from homology"/>
<dbReference type="SUPFAM" id="SSF53448">
    <property type="entry name" value="Nucleotide-diphospho-sugar transferases"/>
    <property type="match status" value="1"/>
</dbReference>
<dbReference type="OrthoDB" id="9771846at2"/>
<dbReference type="Pfam" id="PF00535">
    <property type="entry name" value="Glycos_transf_2"/>
    <property type="match status" value="1"/>
</dbReference>
<dbReference type="InterPro" id="IPR029044">
    <property type="entry name" value="Nucleotide-diphossugar_trans"/>
</dbReference>
<organism evidence="6 7">
    <name type="scientific">Clostridium manihotivorum</name>
    <dbReference type="NCBI Taxonomy" id="2320868"/>
    <lineage>
        <taxon>Bacteria</taxon>
        <taxon>Bacillati</taxon>
        <taxon>Bacillota</taxon>
        <taxon>Clostridia</taxon>
        <taxon>Eubacteriales</taxon>
        <taxon>Clostridiaceae</taxon>
        <taxon>Clostridium</taxon>
    </lineage>
</organism>
<evidence type="ECO:0000259" key="5">
    <source>
        <dbReference type="Pfam" id="PF00535"/>
    </source>
</evidence>
<evidence type="ECO:0000256" key="3">
    <source>
        <dbReference type="ARBA" id="ARBA00022676"/>
    </source>
</evidence>
<dbReference type="PANTHER" id="PTHR43179:SF12">
    <property type="entry name" value="GALACTOFURANOSYLTRANSFERASE GLFT2"/>
    <property type="match status" value="1"/>
</dbReference>
<protein>
    <recommendedName>
        <fullName evidence="5">Glycosyltransferase 2-like domain-containing protein</fullName>
    </recommendedName>
</protein>
<reference evidence="6 7" key="1">
    <citation type="submission" date="2018-01" db="EMBL/GenBank/DDBJ databases">
        <title>Genome Sequencing and Assembly of Anaerobacter polyendosporus strain CT4.</title>
        <authorList>
            <person name="Tachaapaikoon C."/>
            <person name="Sutheeworapong S."/>
            <person name="Jenjaroenpun P."/>
            <person name="Wongsurawat T."/>
            <person name="Nookeaw I."/>
            <person name="Cheawchanlertfa P."/>
            <person name="Kosugi A."/>
            <person name="Cheevadhanarak S."/>
            <person name="Ratanakhanokchai K."/>
        </authorList>
    </citation>
    <scope>NUCLEOTIDE SEQUENCE [LARGE SCALE GENOMIC DNA]</scope>
    <source>
        <strain evidence="6 7">CT4</strain>
    </source>
</reference>
<dbReference type="AlphaFoldDB" id="A0A3R5UBF5"/>
<feature type="domain" description="Glycosyltransferase 2-like" evidence="5">
    <location>
        <begin position="9"/>
        <end position="156"/>
    </location>
</feature>
<dbReference type="CDD" id="cd04186">
    <property type="entry name" value="GT_2_like_c"/>
    <property type="match status" value="1"/>
</dbReference>
<evidence type="ECO:0000256" key="4">
    <source>
        <dbReference type="ARBA" id="ARBA00022679"/>
    </source>
</evidence>
<dbReference type="GO" id="GO:0016757">
    <property type="term" value="F:glycosyltransferase activity"/>
    <property type="evidence" value="ECO:0007669"/>
    <property type="project" value="UniProtKB-KW"/>
</dbReference>
<name>A0A3R5UBF5_9CLOT</name>